<sequence>MHALDDPIRSALISRHSALAHVSGSAMRYPDDVAPFGSMPMNPTSDDWADLAGLTTMDDPAAMFVPQDFIVPAGWVTRLSLGLSQLTDDGVDTTGPRGADIVELGAAQVEAMLELTTLTRPGPFLRRTTVFGGYVGIREGGQLLAMAGRRLSMPGWVEVSAVCTHPAARGRGYAKRLTTEVVRDIRADGDRAFLHVAHGNPARSVYEAMGFVIRRDDLKVVDVARAENAPGPPSI</sequence>
<dbReference type="SUPFAM" id="SSF55729">
    <property type="entry name" value="Acyl-CoA N-acyltransferases (Nat)"/>
    <property type="match status" value="1"/>
</dbReference>
<name>A0A3E0W0J6_9MICO</name>
<dbReference type="InterPro" id="IPR013653">
    <property type="entry name" value="GCN5-like_dom"/>
</dbReference>
<dbReference type="Pfam" id="PF08445">
    <property type="entry name" value="FR47"/>
    <property type="match status" value="1"/>
</dbReference>
<dbReference type="OrthoDB" id="9797456at2"/>
<dbReference type="CDD" id="cd04301">
    <property type="entry name" value="NAT_SF"/>
    <property type="match status" value="1"/>
</dbReference>
<protein>
    <recommendedName>
        <fullName evidence="1">N-acetyltransferase domain-containing protein</fullName>
    </recommendedName>
</protein>
<accession>A0A3E0W0J6</accession>
<dbReference type="Gene3D" id="3.40.630.30">
    <property type="match status" value="1"/>
</dbReference>
<evidence type="ECO:0000313" key="2">
    <source>
        <dbReference type="EMBL" id="RFA15511.1"/>
    </source>
</evidence>
<dbReference type="PROSITE" id="PS51186">
    <property type="entry name" value="GNAT"/>
    <property type="match status" value="1"/>
</dbReference>
<feature type="domain" description="N-acetyltransferase" evidence="1">
    <location>
        <begin position="99"/>
        <end position="230"/>
    </location>
</feature>
<evidence type="ECO:0000259" key="1">
    <source>
        <dbReference type="PROSITE" id="PS51186"/>
    </source>
</evidence>
<dbReference type="Proteomes" id="UP000256541">
    <property type="component" value="Unassembled WGS sequence"/>
</dbReference>
<dbReference type="InterPro" id="IPR000182">
    <property type="entry name" value="GNAT_dom"/>
</dbReference>
<evidence type="ECO:0000313" key="3">
    <source>
        <dbReference type="Proteomes" id="UP000256541"/>
    </source>
</evidence>
<dbReference type="GO" id="GO:0016747">
    <property type="term" value="F:acyltransferase activity, transferring groups other than amino-acyl groups"/>
    <property type="evidence" value="ECO:0007669"/>
    <property type="project" value="InterPro"/>
</dbReference>
<reference evidence="2 3" key="1">
    <citation type="submission" date="2017-04" db="EMBL/GenBank/DDBJ databases">
        <title>Comparative genome analysis of Subtercola boreus.</title>
        <authorList>
            <person name="Cho Y.-J."/>
            <person name="Cho A."/>
            <person name="Kim O.-S."/>
            <person name="Lee J.-I."/>
        </authorList>
    </citation>
    <scope>NUCLEOTIDE SEQUENCE [LARGE SCALE GENOMIC DNA]</scope>
    <source>
        <strain evidence="2 3">P27479</strain>
    </source>
</reference>
<comment type="caution">
    <text evidence="2">The sequence shown here is derived from an EMBL/GenBank/DDBJ whole genome shotgun (WGS) entry which is preliminary data.</text>
</comment>
<dbReference type="InterPro" id="IPR016181">
    <property type="entry name" value="Acyl_CoA_acyltransferase"/>
</dbReference>
<gene>
    <name evidence="2" type="ORF">B7R22_06695</name>
</gene>
<dbReference type="EMBL" id="NBXB01000020">
    <property type="protein sequence ID" value="RFA15511.1"/>
    <property type="molecule type" value="Genomic_DNA"/>
</dbReference>
<organism evidence="2 3">
    <name type="scientific">Subtercola boreus</name>
    <dbReference type="NCBI Taxonomy" id="120213"/>
    <lineage>
        <taxon>Bacteria</taxon>
        <taxon>Bacillati</taxon>
        <taxon>Actinomycetota</taxon>
        <taxon>Actinomycetes</taxon>
        <taxon>Micrococcales</taxon>
        <taxon>Microbacteriaceae</taxon>
        <taxon>Subtercola</taxon>
    </lineage>
</organism>
<proteinExistence type="predicted"/>
<dbReference type="AlphaFoldDB" id="A0A3E0W0J6"/>